<dbReference type="PANTHER" id="PTHR43255:SF1">
    <property type="entry name" value="IRON-SULFUR-BINDING OXIDOREDUCTASE FADF-RELATED"/>
    <property type="match status" value="1"/>
</dbReference>
<accession>A0A0A7GD67</accession>
<evidence type="ECO:0000256" key="5">
    <source>
        <dbReference type="ARBA" id="ARBA00023004"/>
    </source>
</evidence>
<evidence type="ECO:0000256" key="6">
    <source>
        <dbReference type="ARBA" id="ARBA00023014"/>
    </source>
</evidence>
<proteinExistence type="inferred from homology"/>
<dbReference type="InterPro" id="IPR051460">
    <property type="entry name" value="HdrC_iron-sulfur_subunit"/>
</dbReference>
<evidence type="ECO:0000259" key="7">
    <source>
        <dbReference type="PROSITE" id="PS51379"/>
    </source>
</evidence>
<dbReference type="SUPFAM" id="SSF46548">
    <property type="entry name" value="alpha-helical ferredoxin"/>
    <property type="match status" value="1"/>
</dbReference>
<dbReference type="PROSITE" id="PS51379">
    <property type="entry name" value="4FE4S_FER_2"/>
    <property type="match status" value="1"/>
</dbReference>
<dbReference type="GO" id="GO:0046872">
    <property type="term" value="F:metal ion binding"/>
    <property type="evidence" value="ECO:0007669"/>
    <property type="project" value="UniProtKB-KW"/>
</dbReference>
<dbReference type="STRING" id="565033.GACE_0932"/>
<dbReference type="GO" id="GO:0016491">
    <property type="term" value="F:oxidoreductase activity"/>
    <property type="evidence" value="ECO:0007669"/>
    <property type="project" value="UniProtKB-KW"/>
</dbReference>
<dbReference type="HOGENOM" id="CLU_121273_0_0_2"/>
<dbReference type="GO" id="GO:0051539">
    <property type="term" value="F:4 iron, 4 sulfur cluster binding"/>
    <property type="evidence" value="ECO:0007669"/>
    <property type="project" value="UniProtKB-KW"/>
</dbReference>
<dbReference type="PANTHER" id="PTHR43255">
    <property type="entry name" value="IRON-SULFUR-BINDING OXIDOREDUCTASE FADF-RELATED-RELATED"/>
    <property type="match status" value="1"/>
</dbReference>
<reference evidence="8 9" key="1">
    <citation type="journal article" date="2015" name="Appl. Environ. Microbiol.">
        <title>The Geoglobus acetivorans genome: Fe(III) reduction, acetate utilization, autotrophic growth, and degradation of aromatic compounds in a hyperthermophilic archaeon.</title>
        <authorList>
            <person name="Mardanov A.V."/>
            <person name="Slododkina G.B."/>
            <person name="Slobodkin A.I."/>
            <person name="Beletsky A.V."/>
            <person name="Gavrilov S.N."/>
            <person name="Kublanov I.V."/>
            <person name="Bonch-Osmolovskaya E.A."/>
            <person name="Skryabin K.G."/>
            <person name="Ravin N.V."/>
        </authorList>
    </citation>
    <scope>NUCLEOTIDE SEQUENCE [LARGE SCALE GENOMIC DNA]</scope>
    <source>
        <strain evidence="8 9">SBH6</strain>
    </source>
</reference>
<dbReference type="PROSITE" id="PS00198">
    <property type="entry name" value="4FE4S_FER_1"/>
    <property type="match status" value="1"/>
</dbReference>
<evidence type="ECO:0000256" key="4">
    <source>
        <dbReference type="ARBA" id="ARBA00023002"/>
    </source>
</evidence>
<feature type="domain" description="4Fe-4S ferredoxin-type" evidence="7">
    <location>
        <begin position="9"/>
        <end position="38"/>
    </location>
</feature>
<gene>
    <name evidence="8" type="ORF">GACE_0932</name>
</gene>
<keyword evidence="2" id="KW-0004">4Fe-4S</keyword>
<evidence type="ECO:0000313" key="9">
    <source>
        <dbReference type="Proteomes" id="UP000030624"/>
    </source>
</evidence>
<comment type="similarity">
    <text evidence="1">Belongs to the HdrC family.</text>
</comment>
<evidence type="ECO:0000256" key="1">
    <source>
        <dbReference type="ARBA" id="ARBA00007097"/>
    </source>
</evidence>
<keyword evidence="4" id="KW-0560">Oxidoreductase</keyword>
<dbReference type="GO" id="GO:0005886">
    <property type="term" value="C:plasma membrane"/>
    <property type="evidence" value="ECO:0007669"/>
    <property type="project" value="TreeGrafter"/>
</dbReference>
<dbReference type="KEGG" id="gac:GACE_0932"/>
<evidence type="ECO:0000313" key="8">
    <source>
        <dbReference type="EMBL" id="AIY89979.1"/>
    </source>
</evidence>
<keyword evidence="3" id="KW-0479">Metal-binding</keyword>
<dbReference type="Gene3D" id="1.10.1060.10">
    <property type="entry name" value="Alpha-helical ferredoxin"/>
    <property type="match status" value="1"/>
</dbReference>
<organism evidence="8 9">
    <name type="scientific">Geoglobus acetivorans</name>
    <dbReference type="NCBI Taxonomy" id="565033"/>
    <lineage>
        <taxon>Archaea</taxon>
        <taxon>Methanobacteriati</taxon>
        <taxon>Methanobacteriota</taxon>
        <taxon>Archaeoglobi</taxon>
        <taxon>Archaeoglobales</taxon>
        <taxon>Archaeoglobaceae</taxon>
        <taxon>Geoglobus</taxon>
    </lineage>
</organism>
<name>A0A0A7GD67_GEOAI</name>
<evidence type="ECO:0000256" key="2">
    <source>
        <dbReference type="ARBA" id="ARBA00022485"/>
    </source>
</evidence>
<dbReference type="InterPro" id="IPR017896">
    <property type="entry name" value="4Fe4S_Fe-S-bd"/>
</dbReference>
<dbReference type="InterPro" id="IPR017900">
    <property type="entry name" value="4Fe4S_Fe_S_CS"/>
</dbReference>
<dbReference type="eggNOG" id="arCOG00964">
    <property type="taxonomic scope" value="Archaea"/>
</dbReference>
<dbReference type="EMBL" id="CP009552">
    <property type="protein sequence ID" value="AIY89979.1"/>
    <property type="molecule type" value="Genomic_DNA"/>
</dbReference>
<dbReference type="InterPro" id="IPR009051">
    <property type="entry name" value="Helical_ferredxn"/>
</dbReference>
<dbReference type="Proteomes" id="UP000030624">
    <property type="component" value="Chromosome"/>
</dbReference>
<protein>
    <submittedName>
        <fullName evidence="8">CoB--CoM heterodisulfide reductase subunit C</fullName>
    </submittedName>
</protein>
<dbReference type="AlphaFoldDB" id="A0A0A7GD67"/>
<sequence>MGEIEAMNEEYLRKLNTCIQCGTCIGSCFSGKVTALNTRKILMEYLAKGKPVKEDDTIWFCVTCYACQERCPRGIPLTDILIEARKELVKEKGLPGRLKNAFGFLAEYSALVPARDEHAKLREELGLPLYHSQFVDGARDEVVEIVRKHLGGVVR</sequence>
<keyword evidence="5" id="KW-0408">Iron</keyword>
<evidence type="ECO:0000256" key="3">
    <source>
        <dbReference type="ARBA" id="ARBA00022723"/>
    </source>
</evidence>
<dbReference type="Pfam" id="PF13183">
    <property type="entry name" value="Fer4_8"/>
    <property type="match status" value="1"/>
</dbReference>
<keyword evidence="6" id="KW-0411">Iron-sulfur</keyword>